<organism evidence="6 7">
    <name type="scientific">Hydrogenophaga crocea</name>
    <dbReference type="NCBI Taxonomy" id="2716225"/>
    <lineage>
        <taxon>Bacteria</taxon>
        <taxon>Pseudomonadati</taxon>
        <taxon>Pseudomonadota</taxon>
        <taxon>Betaproteobacteria</taxon>
        <taxon>Burkholderiales</taxon>
        <taxon>Comamonadaceae</taxon>
        <taxon>Hydrogenophaga</taxon>
    </lineage>
</organism>
<feature type="domain" description="HTH tetR-type" evidence="5">
    <location>
        <begin position="12"/>
        <end position="72"/>
    </location>
</feature>
<name>A0A6G8IG59_9BURK</name>
<gene>
    <name evidence="6" type="ORF">G9Q37_08445</name>
</gene>
<dbReference type="Proteomes" id="UP000503162">
    <property type="component" value="Chromosome"/>
</dbReference>
<dbReference type="PRINTS" id="PR00455">
    <property type="entry name" value="HTHTETR"/>
</dbReference>
<protein>
    <submittedName>
        <fullName evidence="6">TetR/AcrR family transcriptional regulator</fullName>
    </submittedName>
</protein>
<evidence type="ECO:0000313" key="6">
    <source>
        <dbReference type="EMBL" id="QIM52167.1"/>
    </source>
</evidence>
<dbReference type="InterPro" id="IPR001647">
    <property type="entry name" value="HTH_TetR"/>
</dbReference>
<keyword evidence="1" id="KW-0805">Transcription regulation</keyword>
<evidence type="ECO:0000256" key="4">
    <source>
        <dbReference type="PROSITE-ProRule" id="PRU00335"/>
    </source>
</evidence>
<evidence type="ECO:0000313" key="7">
    <source>
        <dbReference type="Proteomes" id="UP000503162"/>
    </source>
</evidence>
<evidence type="ECO:0000259" key="5">
    <source>
        <dbReference type="PROSITE" id="PS50977"/>
    </source>
</evidence>
<dbReference type="RefSeq" id="WP_166226769.1">
    <property type="nucleotide sequence ID" value="NZ_CP049989.1"/>
</dbReference>
<dbReference type="KEGG" id="hcz:G9Q37_08445"/>
<dbReference type="SUPFAM" id="SSF46689">
    <property type="entry name" value="Homeodomain-like"/>
    <property type="match status" value="1"/>
</dbReference>
<accession>A0A6G8IG59</accession>
<reference evidence="6 7" key="1">
    <citation type="submission" date="2020-03" db="EMBL/GenBank/DDBJ databases">
        <title>Hydrogenophaga sp. nov. isolated from cyanobacterial mat.</title>
        <authorList>
            <person name="Thorat V."/>
            <person name="Kirdat K."/>
            <person name="Tiwarekar B."/>
            <person name="Costa E.D."/>
            <person name="Yadav A."/>
        </authorList>
    </citation>
    <scope>NUCLEOTIDE SEQUENCE [LARGE SCALE GENOMIC DNA]</scope>
    <source>
        <strain evidence="6 7">BA0156</strain>
    </source>
</reference>
<dbReference type="PANTHER" id="PTHR30055">
    <property type="entry name" value="HTH-TYPE TRANSCRIPTIONAL REGULATOR RUTR"/>
    <property type="match status" value="1"/>
</dbReference>
<dbReference type="PANTHER" id="PTHR30055:SF234">
    <property type="entry name" value="HTH-TYPE TRANSCRIPTIONAL REGULATOR BETI"/>
    <property type="match status" value="1"/>
</dbReference>
<dbReference type="Gene3D" id="1.10.357.10">
    <property type="entry name" value="Tetracycline Repressor, domain 2"/>
    <property type="match status" value="1"/>
</dbReference>
<dbReference type="GO" id="GO:0003700">
    <property type="term" value="F:DNA-binding transcription factor activity"/>
    <property type="evidence" value="ECO:0007669"/>
    <property type="project" value="TreeGrafter"/>
</dbReference>
<sequence length="195" mass="21008">MPRPEAATATLESPDTRLLQALADVAAEKGLAAVTVADVVRVAGVSKRTFYEHFSDKEACFLQLYRLASASALRTLREAVQPGLPWQAQVETALRAYFAHLASGPQLLRLLFVEIHHLGEAGSAVRREVMGELAAFMLGTVNRDRPAARALSEPMAVAAVGAITELVLQAIEQNRQADLTELAPAASEVVRRLAQ</sequence>
<keyword evidence="7" id="KW-1185">Reference proteome</keyword>
<dbReference type="GO" id="GO:0000976">
    <property type="term" value="F:transcription cis-regulatory region binding"/>
    <property type="evidence" value="ECO:0007669"/>
    <property type="project" value="TreeGrafter"/>
</dbReference>
<dbReference type="Pfam" id="PF00440">
    <property type="entry name" value="TetR_N"/>
    <property type="match status" value="1"/>
</dbReference>
<evidence type="ECO:0000256" key="3">
    <source>
        <dbReference type="ARBA" id="ARBA00023163"/>
    </source>
</evidence>
<dbReference type="EMBL" id="CP049989">
    <property type="protein sequence ID" value="QIM52167.1"/>
    <property type="molecule type" value="Genomic_DNA"/>
</dbReference>
<dbReference type="InterPro" id="IPR009057">
    <property type="entry name" value="Homeodomain-like_sf"/>
</dbReference>
<dbReference type="PROSITE" id="PS50977">
    <property type="entry name" value="HTH_TETR_2"/>
    <property type="match status" value="1"/>
</dbReference>
<dbReference type="InterPro" id="IPR050109">
    <property type="entry name" value="HTH-type_TetR-like_transc_reg"/>
</dbReference>
<evidence type="ECO:0000256" key="2">
    <source>
        <dbReference type="ARBA" id="ARBA00023125"/>
    </source>
</evidence>
<evidence type="ECO:0000256" key="1">
    <source>
        <dbReference type="ARBA" id="ARBA00023015"/>
    </source>
</evidence>
<keyword evidence="2 4" id="KW-0238">DNA-binding</keyword>
<keyword evidence="3" id="KW-0804">Transcription</keyword>
<proteinExistence type="predicted"/>
<dbReference type="AlphaFoldDB" id="A0A6G8IG59"/>
<feature type="DNA-binding region" description="H-T-H motif" evidence="4">
    <location>
        <begin position="35"/>
        <end position="54"/>
    </location>
</feature>